<feature type="coiled-coil region" evidence="1">
    <location>
        <begin position="100"/>
        <end position="138"/>
    </location>
</feature>
<dbReference type="RefSeq" id="WP_141921970.1">
    <property type="nucleotide sequence ID" value="NZ_VFQC01000001.1"/>
</dbReference>
<accession>A0A543NG47</accession>
<evidence type="ECO:0000259" key="2">
    <source>
        <dbReference type="Pfam" id="PF23275"/>
    </source>
</evidence>
<feature type="domain" description="TPR repeat" evidence="2">
    <location>
        <begin position="279"/>
        <end position="470"/>
    </location>
</feature>
<gene>
    <name evidence="3" type="ORF">FHX37_0645</name>
</gene>
<dbReference type="Proteomes" id="UP000317422">
    <property type="component" value="Unassembled WGS sequence"/>
</dbReference>
<dbReference type="AlphaFoldDB" id="A0A543NG47"/>
<reference evidence="3 4" key="1">
    <citation type="submission" date="2019-06" db="EMBL/GenBank/DDBJ databases">
        <title>Sequencing the genomes of 1000 actinobacteria strains.</title>
        <authorList>
            <person name="Klenk H.-P."/>
        </authorList>
    </citation>
    <scope>NUCLEOTIDE SEQUENCE [LARGE SCALE GENOMIC DNA]</scope>
    <source>
        <strain evidence="3 4">DSM 45015</strain>
    </source>
</reference>
<evidence type="ECO:0000313" key="4">
    <source>
        <dbReference type="Proteomes" id="UP000317422"/>
    </source>
</evidence>
<protein>
    <recommendedName>
        <fullName evidence="2">TPR repeat domain-containing protein</fullName>
    </recommendedName>
</protein>
<dbReference type="InterPro" id="IPR057037">
    <property type="entry name" value="TPR_rep_actino"/>
</dbReference>
<sequence>MPKETERLANANSKALSEFDLSFSPKDTDADPDVLRDWAEDMSNLSMRILGRSGDLGGDFDKTAINYTEAIQWKVKDQSSYNRSLWEDSAYAVNYCKGETKSFAEEVENFKNERDDLIEEWIESVKAAINKKEAEEKDGDDPDYRGGIVTGIPRESVAQSQLEKDLKNLREKDKKNWENFIDAAEEHGSRLSEGPSPENVKRLVDEGHVAWSAYNIKGKEAPIPVSPDKAPEHAKALDPYLGKDGKEPDAQYYAAIATLQAITNKENKILEHSKNHKKSIKYLEKFYSQLEGQSPSLKLPHYLAEDKNQVPSLQTYADGILILSNEDYGGGIEKLPQSIQNVSMGPMAVQERDDTSSYFEGEWKNDIPSFGNLMSESTEAIEGGTVFSTYTTQAMGRGLDNGIIPGGETKENDIRNILDMSLRNENSNKNVLESGSLESNPLYDREKILSGLFTHEWNDDGKTVAGLTDWISRDAGGNEEEQERAGRAAYNLIDALTDENTDLPEELRNTGVTIEVESEKYDDKKEVSDAAFTQVNGELGGSLAKIFFSRLEDFTLNDVVDEKKGFATVRDVNAENHPDFKIGDKAVHAGTEQKIGFVELIAHNKDLAPNIMTSVDMKERDLLDSYLKGEGGEEYTPQSAARLRAVADEALINSFEKKLDNENEARAKVKELSLNSYNSITAGGGAAVGIANPPAGAAIAGISQLLRDPFTDFTEYAIKEGESGDYNNAKEKIGDKYITEEDIEKFTMEDRTQMQEHVYIQSLQSFQERDILTKEDLEKNNILDKEGNLEISPAGTTATFGAIRSDIMENIGKESAEDLGNRIKKEDENMKSVIDEYISQYEKRYDGTALKKSEENED</sequence>
<dbReference type="Pfam" id="PF23275">
    <property type="entry name" value="TPR_23"/>
    <property type="match status" value="1"/>
</dbReference>
<keyword evidence="1" id="KW-0175">Coiled coil</keyword>
<dbReference type="OrthoDB" id="3307062at2"/>
<keyword evidence="4" id="KW-1185">Reference proteome</keyword>
<proteinExistence type="predicted"/>
<organism evidence="3 4">
    <name type="scientific">Haloactinospora alba</name>
    <dbReference type="NCBI Taxonomy" id="405555"/>
    <lineage>
        <taxon>Bacteria</taxon>
        <taxon>Bacillati</taxon>
        <taxon>Actinomycetota</taxon>
        <taxon>Actinomycetes</taxon>
        <taxon>Streptosporangiales</taxon>
        <taxon>Nocardiopsidaceae</taxon>
        <taxon>Haloactinospora</taxon>
    </lineage>
</organism>
<dbReference type="EMBL" id="VFQC01000001">
    <property type="protein sequence ID" value="TQN30761.1"/>
    <property type="molecule type" value="Genomic_DNA"/>
</dbReference>
<name>A0A543NG47_9ACTN</name>
<evidence type="ECO:0000256" key="1">
    <source>
        <dbReference type="SAM" id="Coils"/>
    </source>
</evidence>
<comment type="caution">
    <text evidence="3">The sequence shown here is derived from an EMBL/GenBank/DDBJ whole genome shotgun (WGS) entry which is preliminary data.</text>
</comment>
<evidence type="ECO:0000313" key="3">
    <source>
        <dbReference type="EMBL" id="TQN30761.1"/>
    </source>
</evidence>